<evidence type="ECO:0000313" key="1">
    <source>
        <dbReference type="EMBL" id="BAD21509.1"/>
    </source>
</evidence>
<reference evidence="1" key="1">
    <citation type="submission" date="2001-08" db="EMBL/GenBank/DDBJ databases">
        <title>Oryza sativa nipponbare(GA3) genomic DNA, chromosome 2, BAC clone:OJ1115_D03.</title>
        <authorList>
            <person name="Sasaki T."/>
            <person name="Matsumoto T."/>
            <person name="Yamamoto K."/>
        </authorList>
    </citation>
    <scope>NUCLEOTIDE SEQUENCE</scope>
</reference>
<dbReference type="EMBL" id="AP004001">
    <property type="protein sequence ID" value="BAD21509.1"/>
    <property type="molecule type" value="Genomic_DNA"/>
</dbReference>
<dbReference type="EMBL" id="AP004168">
    <property type="protein sequence ID" value="BAD21707.1"/>
    <property type="molecule type" value="Genomic_DNA"/>
</dbReference>
<gene>
    <name evidence="1" type="ORF">OJ1115_D03.44</name>
    <name evidence="2" type="ORF">OJ1756_H07.6</name>
</gene>
<evidence type="ECO:0000313" key="2">
    <source>
        <dbReference type="EMBL" id="BAD21707.1"/>
    </source>
</evidence>
<organism evidence="2 3">
    <name type="scientific">Oryza sativa subsp. japonica</name>
    <name type="common">Rice</name>
    <dbReference type="NCBI Taxonomy" id="39947"/>
    <lineage>
        <taxon>Eukaryota</taxon>
        <taxon>Viridiplantae</taxon>
        <taxon>Streptophyta</taxon>
        <taxon>Embryophyta</taxon>
        <taxon>Tracheophyta</taxon>
        <taxon>Spermatophyta</taxon>
        <taxon>Magnoliopsida</taxon>
        <taxon>Liliopsida</taxon>
        <taxon>Poales</taxon>
        <taxon>Poaceae</taxon>
        <taxon>BOP clade</taxon>
        <taxon>Oryzoideae</taxon>
        <taxon>Oryzeae</taxon>
        <taxon>Oryzinae</taxon>
        <taxon>Oryza</taxon>
        <taxon>Oryza sativa</taxon>
    </lineage>
</organism>
<proteinExistence type="predicted"/>
<reference evidence="3" key="3">
    <citation type="journal article" date="2005" name="Nature">
        <title>The map-based sequence of the rice genome.</title>
        <authorList>
            <consortium name="International rice genome sequencing project (IRGSP)"/>
            <person name="Matsumoto T."/>
            <person name="Wu J."/>
            <person name="Kanamori H."/>
            <person name="Katayose Y."/>
            <person name="Fujisawa M."/>
            <person name="Namiki N."/>
            <person name="Mizuno H."/>
            <person name="Yamamoto K."/>
            <person name="Antonio B.A."/>
            <person name="Baba T."/>
            <person name="Sakata K."/>
            <person name="Nagamura Y."/>
            <person name="Aoki H."/>
            <person name="Arikawa K."/>
            <person name="Arita K."/>
            <person name="Bito T."/>
            <person name="Chiden Y."/>
            <person name="Fujitsuka N."/>
            <person name="Fukunaka R."/>
            <person name="Hamada M."/>
            <person name="Harada C."/>
            <person name="Hayashi A."/>
            <person name="Hijishita S."/>
            <person name="Honda M."/>
            <person name="Hosokawa S."/>
            <person name="Ichikawa Y."/>
            <person name="Idonuma A."/>
            <person name="Iijima M."/>
            <person name="Ikeda M."/>
            <person name="Ikeno M."/>
            <person name="Ito K."/>
            <person name="Ito S."/>
            <person name="Ito T."/>
            <person name="Ito Y."/>
            <person name="Ito Y."/>
            <person name="Iwabuchi A."/>
            <person name="Kamiya K."/>
            <person name="Karasawa W."/>
            <person name="Kurita K."/>
            <person name="Katagiri S."/>
            <person name="Kikuta A."/>
            <person name="Kobayashi H."/>
            <person name="Kobayashi N."/>
            <person name="Machita K."/>
            <person name="Maehara T."/>
            <person name="Masukawa M."/>
            <person name="Mizubayashi T."/>
            <person name="Mukai Y."/>
            <person name="Nagasaki H."/>
            <person name="Nagata Y."/>
            <person name="Naito S."/>
            <person name="Nakashima M."/>
            <person name="Nakama Y."/>
            <person name="Nakamichi Y."/>
            <person name="Nakamura M."/>
            <person name="Meguro A."/>
            <person name="Negishi M."/>
            <person name="Ohta I."/>
            <person name="Ohta T."/>
            <person name="Okamoto M."/>
            <person name="Ono N."/>
            <person name="Saji S."/>
            <person name="Sakaguchi M."/>
            <person name="Sakai K."/>
            <person name="Shibata M."/>
            <person name="Shimokawa T."/>
            <person name="Song J."/>
            <person name="Takazaki Y."/>
            <person name="Terasawa K."/>
            <person name="Tsugane M."/>
            <person name="Tsuji K."/>
            <person name="Ueda S."/>
            <person name="Waki K."/>
            <person name="Yamagata H."/>
            <person name="Yamamoto M."/>
            <person name="Yamamoto S."/>
            <person name="Yamane H."/>
            <person name="Yoshiki S."/>
            <person name="Yoshihara R."/>
            <person name="Yukawa K."/>
            <person name="Zhong H."/>
            <person name="Yano M."/>
            <person name="Yuan Q."/>
            <person name="Ouyang S."/>
            <person name="Liu J."/>
            <person name="Jones K.M."/>
            <person name="Gansberger K."/>
            <person name="Moffat K."/>
            <person name="Hill J."/>
            <person name="Bera J."/>
            <person name="Fadrosh D."/>
            <person name="Jin S."/>
            <person name="Johri S."/>
            <person name="Kim M."/>
            <person name="Overton L."/>
            <person name="Reardon M."/>
            <person name="Tsitrin T."/>
            <person name="Vuong H."/>
            <person name="Weaver B."/>
            <person name="Ciecko A."/>
            <person name="Tallon L."/>
            <person name="Jackson J."/>
            <person name="Pai G."/>
            <person name="Aken S.V."/>
            <person name="Utterback T."/>
            <person name="Reidmuller S."/>
            <person name="Feldblyum T."/>
            <person name="Hsiao J."/>
            <person name="Zismann V."/>
            <person name="Iobst S."/>
            <person name="de Vazeille A.R."/>
            <person name="Buell C.R."/>
            <person name="Ying K."/>
            <person name="Li Y."/>
            <person name="Lu T."/>
            <person name="Huang Y."/>
            <person name="Zhao Q."/>
            <person name="Feng Q."/>
            <person name="Zhang L."/>
            <person name="Zhu J."/>
            <person name="Weng Q."/>
            <person name="Mu J."/>
            <person name="Lu Y."/>
            <person name="Fan D."/>
            <person name="Liu Y."/>
            <person name="Guan J."/>
            <person name="Zhang Y."/>
            <person name="Yu S."/>
            <person name="Liu X."/>
            <person name="Zhang Y."/>
            <person name="Hong G."/>
            <person name="Han B."/>
            <person name="Choisne N."/>
            <person name="Demange N."/>
            <person name="Orjeda G."/>
            <person name="Samain S."/>
            <person name="Cattolico L."/>
            <person name="Pelletier E."/>
            <person name="Couloux A."/>
            <person name="Segurens B."/>
            <person name="Wincker P."/>
            <person name="D'Hont A."/>
            <person name="Scarpelli C."/>
            <person name="Weissenbach J."/>
            <person name="Salanoubat M."/>
            <person name="Quetier F."/>
            <person name="Yu Y."/>
            <person name="Kim H.R."/>
            <person name="Rambo T."/>
            <person name="Currie J."/>
            <person name="Collura K."/>
            <person name="Luo M."/>
            <person name="Yang T."/>
            <person name="Ammiraju J.S.S."/>
            <person name="Engler F."/>
            <person name="Soderlund C."/>
            <person name="Wing R.A."/>
            <person name="Palmer L.E."/>
            <person name="de la Bastide M."/>
            <person name="Spiegel L."/>
            <person name="Nascimento L."/>
            <person name="Zutavern T."/>
            <person name="O'Shaughnessy A."/>
            <person name="Dike S."/>
            <person name="Dedhia N."/>
            <person name="Preston R."/>
            <person name="Balija V."/>
            <person name="McCombie W.R."/>
            <person name="Chow T."/>
            <person name="Chen H."/>
            <person name="Chung M."/>
            <person name="Chen C."/>
            <person name="Shaw J."/>
            <person name="Wu H."/>
            <person name="Hsiao K."/>
            <person name="Chao Y."/>
            <person name="Chu M."/>
            <person name="Cheng C."/>
            <person name="Hour A."/>
            <person name="Lee P."/>
            <person name="Lin S."/>
            <person name="Lin Y."/>
            <person name="Liou J."/>
            <person name="Liu S."/>
            <person name="Hsing Y."/>
            <person name="Raghuvanshi S."/>
            <person name="Mohanty A."/>
            <person name="Bharti A.K."/>
            <person name="Gaur A."/>
            <person name="Gupta V."/>
            <person name="Kumar D."/>
            <person name="Ravi V."/>
            <person name="Vij S."/>
            <person name="Kapur A."/>
            <person name="Khurana P."/>
            <person name="Khurana P."/>
            <person name="Khurana J.P."/>
            <person name="Tyagi A.K."/>
            <person name="Gaikwad K."/>
            <person name="Singh A."/>
            <person name="Dalal V."/>
            <person name="Srivastava S."/>
            <person name="Dixit A."/>
            <person name="Pal A.K."/>
            <person name="Ghazi I.A."/>
            <person name="Yadav M."/>
            <person name="Pandit A."/>
            <person name="Bhargava A."/>
            <person name="Sureshbabu K."/>
            <person name="Batra K."/>
            <person name="Sharma T.R."/>
            <person name="Mohapatra T."/>
            <person name="Singh N.K."/>
            <person name="Messing J."/>
            <person name="Nelson A.B."/>
            <person name="Fuks G."/>
            <person name="Kavchok S."/>
            <person name="Keizer G."/>
            <person name="Linton E."/>
            <person name="Llaca V."/>
            <person name="Song R."/>
            <person name="Tanyolac B."/>
            <person name="Young S."/>
            <person name="Ho-Il K."/>
            <person name="Hahn J.H."/>
            <person name="Sangsakoo G."/>
            <person name="Vanavichit A."/>
            <person name="de Mattos Luiz.A.T."/>
            <person name="Zimmer P.D."/>
            <person name="Malone G."/>
            <person name="Dellagostin O."/>
            <person name="de Oliveira A.C."/>
            <person name="Bevan M."/>
            <person name="Bancroft I."/>
            <person name="Minx P."/>
            <person name="Cordum H."/>
            <person name="Wilson R."/>
            <person name="Cheng Z."/>
            <person name="Jin W."/>
            <person name="Jiang J."/>
            <person name="Leong S.A."/>
            <person name="Iwama H."/>
            <person name="Gojobori T."/>
            <person name="Itoh T."/>
            <person name="Niimura Y."/>
            <person name="Fujii Y."/>
            <person name="Habara T."/>
            <person name="Sakai H."/>
            <person name="Sato Y."/>
            <person name="Wilson G."/>
            <person name="Kumar K."/>
            <person name="McCouch S."/>
            <person name="Juretic N."/>
            <person name="Hoen D."/>
            <person name="Wright S."/>
            <person name="Bruskiewich R."/>
            <person name="Bureau T."/>
            <person name="Miyao A."/>
            <person name="Hirochika H."/>
            <person name="Nishikawa T."/>
            <person name="Kadowaki K."/>
            <person name="Sugiura M."/>
            <person name="Burr B."/>
            <person name="Sasaki T."/>
        </authorList>
    </citation>
    <scope>NUCLEOTIDE SEQUENCE [LARGE SCALE GENOMIC DNA]</scope>
    <source>
        <strain evidence="3">cv. Nipponbare</strain>
    </source>
</reference>
<dbReference type="AlphaFoldDB" id="Q6K8C2"/>
<dbReference type="Proteomes" id="UP000000763">
    <property type="component" value="Chromosome 2"/>
</dbReference>
<sequence length="66" mass="7147">MASFGGRSELFICSWFIASSEPGLRAHYATEAVLQPPAAGRPNLHMPIAKENAVRSWGLHRLGSVV</sequence>
<reference evidence="2" key="2">
    <citation type="submission" date="2001-09" db="EMBL/GenBank/DDBJ databases">
        <title>Oryza sativa nipponbare(GA3) genomic DNA, chromosome 2, BAC clone:OJ1756_H07.</title>
        <authorList>
            <person name="Sasaki T."/>
            <person name="Matsumoto T."/>
            <person name="Yamamoto K."/>
        </authorList>
    </citation>
    <scope>NUCLEOTIDE SEQUENCE</scope>
</reference>
<accession>Q6K8C2</accession>
<name>Q6K8C2_ORYSJ</name>
<evidence type="ECO:0000313" key="3">
    <source>
        <dbReference type="Proteomes" id="UP000000763"/>
    </source>
</evidence>
<reference evidence="3" key="4">
    <citation type="journal article" date="2008" name="Nucleic Acids Res.">
        <title>The rice annotation project database (RAP-DB): 2008 update.</title>
        <authorList>
            <consortium name="The rice annotation project (RAP)"/>
        </authorList>
    </citation>
    <scope>GENOME REANNOTATION</scope>
    <source>
        <strain evidence="3">cv. Nipponbare</strain>
    </source>
</reference>
<protein>
    <submittedName>
        <fullName evidence="2">Uncharacterized protein</fullName>
    </submittedName>
</protein>